<dbReference type="RefSeq" id="WP_183341424.1">
    <property type="nucleotide sequence ID" value="NZ_JACHNU010000002.1"/>
</dbReference>
<dbReference type="InterPro" id="IPR006311">
    <property type="entry name" value="TAT_signal"/>
</dbReference>
<evidence type="ECO:0000256" key="1">
    <source>
        <dbReference type="SAM" id="MobiDB-lite"/>
    </source>
</evidence>
<proteinExistence type="predicted"/>
<gene>
    <name evidence="3" type="ORF">BDZ31_001905</name>
</gene>
<feature type="compositionally biased region" description="Low complexity" evidence="1">
    <location>
        <begin position="233"/>
        <end position="249"/>
    </location>
</feature>
<feature type="region of interest" description="Disordered" evidence="1">
    <location>
        <begin position="209"/>
        <end position="249"/>
    </location>
</feature>
<accession>A0A840IBQ1</accession>
<evidence type="ECO:0000313" key="3">
    <source>
        <dbReference type="EMBL" id="MBB4662319.1"/>
    </source>
</evidence>
<name>A0A840IBQ1_9ACTN</name>
<feature type="chain" id="PRO_5032382209" description="Secreted protein" evidence="2">
    <location>
        <begin position="30"/>
        <end position="309"/>
    </location>
</feature>
<reference evidence="3 4" key="1">
    <citation type="submission" date="2020-08" db="EMBL/GenBank/DDBJ databases">
        <title>Genomic Encyclopedia of Archaeal and Bacterial Type Strains, Phase II (KMG-II): from individual species to whole genera.</title>
        <authorList>
            <person name="Goeker M."/>
        </authorList>
    </citation>
    <scope>NUCLEOTIDE SEQUENCE [LARGE SCALE GENOMIC DNA]</scope>
    <source>
        <strain evidence="3 4">DSM 23288</strain>
    </source>
</reference>
<feature type="compositionally biased region" description="Basic residues" evidence="1">
    <location>
        <begin position="263"/>
        <end position="287"/>
    </location>
</feature>
<dbReference type="EMBL" id="JACHNU010000002">
    <property type="protein sequence ID" value="MBB4662319.1"/>
    <property type="molecule type" value="Genomic_DNA"/>
</dbReference>
<evidence type="ECO:0008006" key="5">
    <source>
        <dbReference type="Google" id="ProtNLM"/>
    </source>
</evidence>
<feature type="region of interest" description="Disordered" evidence="1">
    <location>
        <begin position="263"/>
        <end position="309"/>
    </location>
</feature>
<organism evidence="3 4">
    <name type="scientific">Conexibacter arvalis</name>
    <dbReference type="NCBI Taxonomy" id="912552"/>
    <lineage>
        <taxon>Bacteria</taxon>
        <taxon>Bacillati</taxon>
        <taxon>Actinomycetota</taxon>
        <taxon>Thermoleophilia</taxon>
        <taxon>Solirubrobacterales</taxon>
        <taxon>Conexibacteraceae</taxon>
        <taxon>Conexibacter</taxon>
    </lineage>
</organism>
<dbReference type="AlphaFoldDB" id="A0A840IBQ1"/>
<dbReference type="PROSITE" id="PS51318">
    <property type="entry name" value="TAT"/>
    <property type="match status" value="1"/>
</dbReference>
<sequence length="309" mass="32492">MARRRIRTLLVTLAAAALGAGAGATSAGAAPATLVDPLEGQPLVADIGEMTASVRADGVLEVRTQLVARPPAGWGGCIPLASGVCMLADMRVTWYLDSRAGGSSDEHGADAKIAAIPAWDRTSWLLDGWSDADARWLRSANVPAAATDAGGARWALPLAWLGIRPGAVGSVRLRAVSRIVPLDPLGQPQPPVRDETDWLVVPLAADPSAPAADRPVPAAPTAGSPDAVPTGEAAPRAPTAARRACTRAGARVRRLDRRIRRAARAARARRPAARRRAARRELRRLRMQRNAALADKRRACAKASQPPSR</sequence>
<comment type="caution">
    <text evidence="3">The sequence shown here is derived from an EMBL/GenBank/DDBJ whole genome shotgun (WGS) entry which is preliminary data.</text>
</comment>
<dbReference type="Proteomes" id="UP000585272">
    <property type="component" value="Unassembled WGS sequence"/>
</dbReference>
<evidence type="ECO:0000313" key="4">
    <source>
        <dbReference type="Proteomes" id="UP000585272"/>
    </source>
</evidence>
<feature type="compositionally biased region" description="Low complexity" evidence="1">
    <location>
        <begin position="209"/>
        <end position="222"/>
    </location>
</feature>
<protein>
    <recommendedName>
        <fullName evidence="5">Secreted protein</fullName>
    </recommendedName>
</protein>
<keyword evidence="4" id="KW-1185">Reference proteome</keyword>
<keyword evidence="2" id="KW-0732">Signal</keyword>
<evidence type="ECO:0000256" key="2">
    <source>
        <dbReference type="SAM" id="SignalP"/>
    </source>
</evidence>
<feature type="signal peptide" evidence="2">
    <location>
        <begin position="1"/>
        <end position="29"/>
    </location>
</feature>